<accession>A0A8S0RR64</accession>
<organism evidence="1 2">
    <name type="scientific">Olea europaea subsp. europaea</name>
    <dbReference type="NCBI Taxonomy" id="158383"/>
    <lineage>
        <taxon>Eukaryota</taxon>
        <taxon>Viridiplantae</taxon>
        <taxon>Streptophyta</taxon>
        <taxon>Embryophyta</taxon>
        <taxon>Tracheophyta</taxon>
        <taxon>Spermatophyta</taxon>
        <taxon>Magnoliopsida</taxon>
        <taxon>eudicotyledons</taxon>
        <taxon>Gunneridae</taxon>
        <taxon>Pentapetalae</taxon>
        <taxon>asterids</taxon>
        <taxon>lamiids</taxon>
        <taxon>Lamiales</taxon>
        <taxon>Oleaceae</taxon>
        <taxon>Oleeae</taxon>
        <taxon>Olea</taxon>
    </lineage>
</organism>
<evidence type="ECO:0000313" key="1">
    <source>
        <dbReference type="EMBL" id="CAA2981871.1"/>
    </source>
</evidence>
<dbReference type="Proteomes" id="UP000594638">
    <property type="component" value="Unassembled WGS sequence"/>
</dbReference>
<proteinExistence type="predicted"/>
<sequence length="130" mass="15354">MYSTLSDNRLKDEAEKISAFLADNYARNFLKKFHPLSHMQYRKNHWWLIRESQDNSLLWTGNRYSKIPLGERVPVMKQNTRKTTTEKENEPTILLDARVCHLKDQLVTAKYLREAKNNGANFGERQANTR</sequence>
<gene>
    <name evidence="1" type="ORF">OLEA9_A003829</name>
</gene>
<reference evidence="1 2" key="1">
    <citation type="submission" date="2019-12" db="EMBL/GenBank/DDBJ databases">
        <authorList>
            <person name="Alioto T."/>
            <person name="Alioto T."/>
            <person name="Gomez Garrido J."/>
        </authorList>
    </citation>
    <scope>NUCLEOTIDE SEQUENCE [LARGE SCALE GENOMIC DNA]</scope>
</reference>
<name>A0A8S0RR64_OLEEU</name>
<keyword evidence="2" id="KW-1185">Reference proteome</keyword>
<dbReference type="AlphaFoldDB" id="A0A8S0RR64"/>
<evidence type="ECO:0000313" key="2">
    <source>
        <dbReference type="Proteomes" id="UP000594638"/>
    </source>
</evidence>
<dbReference type="Gramene" id="OE9A003829T1">
    <property type="protein sequence ID" value="OE9A003829C1"/>
    <property type="gene ID" value="OE9A003829"/>
</dbReference>
<dbReference type="EMBL" id="CACTIH010003682">
    <property type="protein sequence ID" value="CAA2981871.1"/>
    <property type="molecule type" value="Genomic_DNA"/>
</dbReference>
<protein>
    <submittedName>
        <fullName evidence="1">Uncharacterized protein</fullName>
    </submittedName>
</protein>
<comment type="caution">
    <text evidence="1">The sequence shown here is derived from an EMBL/GenBank/DDBJ whole genome shotgun (WGS) entry which is preliminary data.</text>
</comment>